<feature type="region of interest" description="Disordered" evidence="6">
    <location>
        <begin position="198"/>
        <end position="234"/>
    </location>
</feature>
<feature type="domain" description="BHLH" evidence="7">
    <location>
        <begin position="81"/>
        <end position="138"/>
    </location>
</feature>
<dbReference type="GO" id="GO:0046983">
    <property type="term" value="F:protein dimerization activity"/>
    <property type="evidence" value="ECO:0007669"/>
    <property type="project" value="InterPro"/>
</dbReference>
<feature type="region of interest" description="Disordered" evidence="6">
    <location>
        <begin position="261"/>
        <end position="302"/>
    </location>
</feature>
<keyword evidence="10" id="KW-1185">Reference proteome</keyword>
<dbReference type="GO" id="GO:0050767">
    <property type="term" value="P:regulation of neurogenesis"/>
    <property type="evidence" value="ECO:0000318"/>
    <property type="project" value="GO_Central"/>
</dbReference>
<evidence type="ECO:0000256" key="2">
    <source>
        <dbReference type="ARBA" id="ARBA00023015"/>
    </source>
</evidence>
<evidence type="ECO:0000256" key="1">
    <source>
        <dbReference type="ARBA" id="ARBA00004123"/>
    </source>
</evidence>
<dbReference type="GO" id="GO:0006357">
    <property type="term" value="P:regulation of transcription by RNA polymerase II"/>
    <property type="evidence" value="ECO:0000318"/>
    <property type="project" value="GO_Central"/>
</dbReference>
<gene>
    <name evidence="9" type="primary">AUGUSTUS-3.0.2_13080</name>
    <name evidence="9" type="ORF">TcasGA2_TC013080</name>
</gene>
<dbReference type="SMART" id="SM00353">
    <property type="entry name" value="HLH"/>
    <property type="match status" value="1"/>
</dbReference>
<feature type="domain" description="Orange" evidence="8">
    <location>
        <begin position="149"/>
        <end position="187"/>
    </location>
</feature>
<dbReference type="SMART" id="SM00511">
    <property type="entry name" value="ORANGE"/>
    <property type="match status" value="1"/>
</dbReference>
<dbReference type="PROSITE" id="PS50888">
    <property type="entry name" value="BHLH"/>
    <property type="match status" value="1"/>
</dbReference>
<evidence type="ECO:0000313" key="9">
    <source>
        <dbReference type="EMBL" id="EFA03161.2"/>
    </source>
</evidence>
<dbReference type="GO" id="GO:0000981">
    <property type="term" value="F:DNA-binding transcription factor activity, RNA polymerase II-specific"/>
    <property type="evidence" value="ECO:0000318"/>
    <property type="project" value="GO_Central"/>
</dbReference>
<evidence type="ECO:0000256" key="4">
    <source>
        <dbReference type="ARBA" id="ARBA00023163"/>
    </source>
</evidence>
<evidence type="ECO:0000256" key="5">
    <source>
        <dbReference type="ARBA" id="ARBA00023242"/>
    </source>
</evidence>
<dbReference type="PANTHER" id="PTHR10985">
    <property type="entry name" value="BASIC HELIX-LOOP-HELIX TRANSCRIPTION FACTOR, HES-RELATED"/>
    <property type="match status" value="1"/>
</dbReference>
<dbReference type="AlphaFoldDB" id="D6WJ73"/>
<dbReference type="InterPro" id="IPR003650">
    <property type="entry name" value="Orange_dom"/>
</dbReference>
<accession>D6WJ73</accession>
<dbReference type="InParanoid" id="D6WJ73"/>
<dbReference type="STRING" id="7070.D6WJ73"/>
<dbReference type="GO" id="GO:0000978">
    <property type="term" value="F:RNA polymerase II cis-regulatory region sequence-specific DNA binding"/>
    <property type="evidence" value="ECO:0000318"/>
    <property type="project" value="GO_Central"/>
</dbReference>
<dbReference type="HOGENOM" id="CLU_068550_2_0_1"/>
<evidence type="ECO:0000313" key="10">
    <source>
        <dbReference type="Proteomes" id="UP000007266"/>
    </source>
</evidence>
<feature type="compositionally biased region" description="Low complexity" evidence="6">
    <location>
        <begin position="267"/>
        <end position="284"/>
    </location>
</feature>
<dbReference type="Gene3D" id="6.10.250.980">
    <property type="match status" value="1"/>
</dbReference>
<dbReference type="Pfam" id="PF07527">
    <property type="entry name" value="Hairy_orange"/>
    <property type="match status" value="1"/>
</dbReference>
<dbReference type="InterPro" id="IPR050370">
    <property type="entry name" value="HES_HEY"/>
</dbReference>
<keyword evidence="5" id="KW-0539">Nucleus</keyword>
<dbReference type="Pfam" id="PF00010">
    <property type="entry name" value="HLH"/>
    <property type="match status" value="1"/>
</dbReference>
<dbReference type="FunFam" id="4.10.280.10:FF:000087">
    <property type="entry name" value="Transcription factor hes-1"/>
    <property type="match status" value="1"/>
</dbReference>
<dbReference type="PROSITE" id="PS51054">
    <property type="entry name" value="ORANGE"/>
    <property type="match status" value="1"/>
</dbReference>
<sequence>MSLGRGIFSVDAASTGNSSALPPHSILATARATPPSLPPPPGSSHSPTRRLVLQQFASSSRRHRRRCASSMTAKSKRASEPRRANKPLMEKRRRARINQSLAALKTLILDSAKADNTKHSKLEKADILELTVRHFQRHRSLDIKGVHQYKAGYADCVREVQRYLDTPDAQTMTVVDAGVRQRLLRHLDNCVAEVDVDVRNAGLPPPEERLQPPDSTLEEVNNNQNRSEEPKEDTTAKNFVLLLPEHYLQLANALGVNLRHSEGGADSGASSGESSDSSKQSSGEKPLDFSKSNDNCDMWRPW</sequence>
<dbReference type="SUPFAM" id="SSF158457">
    <property type="entry name" value="Orange domain-like"/>
    <property type="match status" value="1"/>
</dbReference>
<feature type="region of interest" description="Disordered" evidence="6">
    <location>
        <begin position="57"/>
        <end position="89"/>
    </location>
</feature>
<evidence type="ECO:0000256" key="6">
    <source>
        <dbReference type="SAM" id="MobiDB-lite"/>
    </source>
</evidence>
<dbReference type="GO" id="GO:0009952">
    <property type="term" value="P:anterior/posterior pattern specification"/>
    <property type="evidence" value="ECO:0000318"/>
    <property type="project" value="GO_Central"/>
</dbReference>
<keyword evidence="3" id="KW-0238">DNA-binding</keyword>
<keyword evidence="2" id="KW-0805">Transcription regulation</keyword>
<dbReference type="OMA" id="YADCVRE"/>
<organism evidence="9 10">
    <name type="scientific">Tribolium castaneum</name>
    <name type="common">Red flour beetle</name>
    <dbReference type="NCBI Taxonomy" id="7070"/>
    <lineage>
        <taxon>Eukaryota</taxon>
        <taxon>Metazoa</taxon>
        <taxon>Ecdysozoa</taxon>
        <taxon>Arthropoda</taxon>
        <taxon>Hexapoda</taxon>
        <taxon>Insecta</taxon>
        <taxon>Pterygota</taxon>
        <taxon>Neoptera</taxon>
        <taxon>Endopterygota</taxon>
        <taxon>Coleoptera</taxon>
        <taxon>Polyphaga</taxon>
        <taxon>Cucujiformia</taxon>
        <taxon>Tenebrionidae</taxon>
        <taxon>Tenebrionidae incertae sedis</taxon>
        <taxon>Tribolium</taxon>
    </lineage>
</organism>
<name>D6WJ73_TRICA</name>
<feature type="region of interest" description="Disordered" evidence="6">
    <location>
        <begin position="29"/>
        <end position="48"/>
    </location>
</feature>
<dbReference type="EMBL" id="KQ971343">
    <property type="protein sequence ID" value="EFA03161.2"/>
    <property type="molecule type" value="Genomic_DNA"/>
</dbReference>
<reference evidence="9 10" key="2">
    <citation type="journal article" date="2010" name="Nucleic Acids Res.">
        <title>BeetleBase in 2010: revisions to provide comprehensive genomic information for Tribolium castaneum.</title>
        <authorList>
            <person name="Kim H.S."/>
            <person name="Murphy T."/>
            <person name="Xia J."/>
            <person name="Caragea D."/>
            <person name="Park Y."/>
            <person name="Beeman R.W."/>
            <person name="Lorenzen M.D."/>
            <person name="Butcher S."/>
            <person name="Manak J.R."/>
            <person name="Brown S.J."/>
        </authorList>
    </citation>
    <scope>GENOME REANNOTATION</scope>
    <source>
        <strain evidence="9 10">Georgia GA2</strain>
    </source>
</reference>
<dbReference type="InterPro" id="IPR036638">
    <property type="entry name" value="HLH_DNA-bd_sf"/>
</dbReference>
<dbReference type="Gene3D" id="4.10.280.10">
    <property type="entry name" value="Helix-loop-helix DNA-binding domain"/>
    <property type="match status" value="1"/>
</dbReference>
<dbReference type="GO" id="GO:0005634">
    <property type="term" value="C:nucleus"/>
    <property type="evidence" value="ECO:0000318"/>
    <property type="project" value="GO_Central"/>
</dbReference>
<protein>
    <submittedName>
        <fullName evidence="9">Protein hairy-like Protein</fullName>
    </submittedName>
</protein>
<comment type="subcellular location">
    <subcellularLocation>
        <location evidence="1">Nucleus</location>
    </subcellularLocation>
</comment>
<evidence type="ECO:0000259" key="7">
    <source>
        <dbReference type="PROSITE" id="PS50888"/>
    </source>
</evidence>
<reference evidence="9 10" key="1">
    <citation type="journal article" date="2008" name="Nature">
        <title>The genome of the model beetle and pest Tribolium castaneum.</title>
        <authorList>
            <consortium name="Tribolium Genome Sequencing Consortium"/>
            <person name="Richards S."/>
            <person name="Gibbs R.A."/>
            <person name="Weinstock G.M."/>
            <person name="Brown S.J."/>
            <person name="Denell R."/>
            <person name="Beeman R.W."/>
            <person name="Gibbs R."/>
            <person name="Beeman R.W."/>
            <person name="Brown S.J."/>
            <person name="Bucher G."/>
            <person name="Friedrich M."/>
            <person name="Grimmelikhuijzen C.J."/>
            <person name="Klingler M."/>
            <person name="Lorenzen M."/>
            <person name="Richards S."/>
            <person name="Roth S."/>
            <person name="Schroder R."/>
            <person name="Tautz D."/>
            <person name="Zdobnov E.M."/>
            <person name="Muzny D."/>
            <person name="Gibbs R.A."/>
            <person name="Weinstock G.M."/>
            <person name="Attaway T."/>
            <person name="Bell S."/>
            <person name="Buhay C.J."/>
            <person name="Chandrabose M.N."/>
            <person name="Chavez D."/>
            <person name="Clerk-Blankenburg K.P."/>
            <person name="Cree A."/>
            <person name="Dao M."/>
            <person name="Davis C."/>
            <person name="Chacko J."/>
            <person name="Dinh H."/>
            <person name="Dugan-Rocha S."/>
            <person name="Fowler G."/>
            <person name="Garner T.T."/>
            <person name="Garnes J."/>
            <person name="Gnirke A."/>
            <person name="Hawes A."/>
            <person name="Hernandez J."/>
            <person name="Hines S."/>
            <person name="Holder M."/>
            <person name="Hume J."/>
            <person name="Jhangiani S.N."/>
            <person name="Joshi V."/>
            <person name="Khan Z.M."/>
            <person name="Jackson L."/>
            <person name="Kovar C."/>
            <person name="Kowis A."/>
            <person name="Lee S."/>
            <person name="Lewis L.R."/>
            <person name="Margolis J."/>
            <person name="Morgan M."/>
            <person name="Nazareth L.V."/>
            <person name="Nguyen N."/>
            <person name="Okwuonu G."/>
            <person name="Parker D."/>
            <person name="Richards S."/>
            <person name="Ruiz S.J."/>
            <person name="Santibanez J."/>
            <person name="Savard J."/>
            <person name="Scherer S.E."/>
            <person name="Schneider B."/>
            <person name="Sodergren E."/>
            <person name="Tautz D."/>
            <person name="Vattahil S."/>
            <person name="Villasana D."/>
            <person name="White C.S."/>
            <person name="Wright R."/>
            <person name="Park Y."/>
            <person name="Beeman R.W."/>
            <person name="Lord J."/>
            <person name="Oppert B."/>
            <person name="Lorenzen M."/>
            <person name="Brown S."/>
            <person name="Wang L."/>
            <person name="Savard J."/>
            <person name="Tautz D."/>
            <person name="Richards S."/>
            <person name="Weinstock G."/>
            <person name="Gibbs R.A."/>
            <person name="Liu Y."/>
            <person name="Worley K."/>
            <person name="Weinstock G."/>
            <person name="Elsik C.G."/>
            <person name="Reese J.T."/>
            <person name="Elhaik E."/>
            <person name="Landan G."/>
            <person name="Graur D."/>
            <person name="Arensburger P."/>
            <person name="Atkinson P."/>
            <person name="Beeman R.W."/>
            <person name="Beidler J."/>
            <person name="Brown S.J."/>
            <person name="Demuth J.P."/>
            <person name="Drury D.W."/>
            <person name="Du Y.Z."/>
            <person name="Fujiwara H."/>
            <person name="Lorenzen M."/>
            <person name="Maselli V."/>
            <person name="Osanai M."/>
            <person name="Park Y."/>
            <person name="Robertson H.M."/>
            <person name="Tu Z."/>
            <person name="Wang J.J."/>
            <person name="Wang S."/>
            <person name="Richards S."/>
            <person name="Song H."/>
            <person name="Zhang L."/>
            <person name="Sodergren E."/>
            <person name="Werner D."/>
            <person name="Stanke M."/>
            <person name="Morgenstern B."/>
            <person name="Solovyev V."/>
            <person name="Kosarev P."/>
            <person name="Brown G."/>
            <person name="Chen H.C."/>
            <person name="Ermolaeva O."/>
            <person name="Hlavina W."/>
            <person name="Kapustin Y."/>
            <person name="Kiryutin B."/>
            <person name="Kitts P."/>
            <person name="Maglott D."/>
            <person name="Pruitt K."/>
            <person name="Sapojnikov V."/>
            <person name="Souvorov A."/>
            <person name="Mackey A.J."/>
            <person name="Waterhouse R.M."/>
            <person name="Wyder S."/>
            <person name="Zdobnov E.M."/>
            <person name="Zdobnov E.M."/>
            <person name="Wyder S."/>
            <person name="Kriventseva E.V."/>
            <person name="Kadowaki T."/>
            <person name="Bork P."/>
            <person name="Aranda M."/>
            <person name="Bao R."/>
            <person name="Beermann A."/>
            <person name="Berns N."/>
            <person name="Bolognesi R."/>
            <person name="Bonneton F."/>
            <person name="Bopp D."/>
            <person name="Brown S.J."/>
            <person name="Bucher G."/>
            <person name="Butts T."/>
            <person name="Chaumot A."/>
            <person name="Denell R.E."/>
            <person name="Ferrier D.E."/>
            <person name="Friedrich M."/>
            <person name="Gordon C.M."/>
            <person name="Jindra M."/>
            <person name="Klingler M."/>
            <person name="Lan Q."/>
            <person name="Lattorff H.M."/>
            <person name="Laudet V."/>
            <person name="von Levetsow C."/>
            <person name="Liu Z."/>
            <person name="Lutz R."/>
            <person name="Lynch J.A."/>
            <person name="da Fonseca R.N."/>
            <person name="Posnien N."/>
            <person name="Reuter R."/>
            <person name="Roth S."/>
            <person name="Savard J."/>
            <person name="Schinko J.B."/>
            <person name="Schmitt C."/>
            <person name="Schoppmeier M."/>
            <person name="Schroder R."/>
            <person name="Shippy T.D."/>
            <person name="Simonnet F."/>
            <person name="Marques-Souza H."/>
            <person name="Tautz D."/>
            <person name="Tomoyasu Y."/>
            <person name="Trauner J."/>
            <person name="Van der Zee M."/>
            <person name="Vervoort M."/>
            <person name="Wittkopp N."/>
            <person name="Wimmer E.A."/>
            <person name="Yang X."/>
            <person name="Jones A.K."/>
            <person name="Sattelle D.B."/>
            <person name="Ebert P.R."/>
            <person name="Nelson D."/>
            <person name="Scott J.G."/>
            <person name="Beeman R.W."/>
            <person name="Muthukrishnan S."/>
            <person name="Kramer K.J."/>
            <person name="Arakane Y."/>
            <person name="Beeman R.W."/>
            <person name="Zhu Q."/>
            <person name="Hogenkamp D."/>
            <person name="Dixit R."/>
            <person name="Oppert B."/>
            <person name="Jiang H."/>
            <person name="Zou Z."/>
            <person name="Marshall J."/>
            <person name="Elpidina E."/>
            <person name="Vinokurov K."/>
            <person name="Oppert C."/>
            <person name="Zou Z."/>
            <person name="Evans J."/>
            <person name="Lu Z."/>
            <person name="Zhao P."/>
            <person name="Sumathipala N."/>
            <person name="Altincicek B."/>
            <person name="Vilcinskas A."/>
            <person name="Williams M."/>
            <person name="Hultmark D."/>
            <person name="Hetru C."/>
            <person name="Jiang H."/>
            <person name="Grimmelikhuijzen C.J."/>
            <person name="Hauser F."/>
            <person name="Cazzamali G."/>
            <person name="Williamson M."/>
            <person name="Park Y."/>
            <person name="Li B."/>
            <person name="Tanaka Y."/>
            <person name="Predel R."/>
            <person name="Neupert S."/>
            <person name="Schachtner J."/>
            <person name="Verleyen P."/>
            <person name="Raible F."/>
            <person name="Bork P."/>
            <person name="Friedrich M."/>
            <person name="Walden K.K."/>
            <person name="Robertson H.M."/>
            <person name="Angeli S."/>
            <person name="Foret S."/>
            <person name="Bucher G."/>
            <person name="Schuetz S."/>
            <person name="Maleszka R."/>
            <person name="Wimmer E.A."/>
            <person name="Beeman R.W."/>
            <person name="Lorenzen M."/>
            <person name="Tomoyasu Y."/>
            <person name="Miller S.C."/>
            <person name="Grossmann D."/>
            <person name="Bucher G."/>
        </authorList>
    </citation>
    <scope>NUCLEOTIDE SEQUENCE [LARGE SCALE GENOMIC DNA]</scope>
    <source>
        <strain evidence="9 10">Georgia GA2</strain>
    </source>
</reference>
<keyword evidence="4" id="KW-0804">Transcription</keyword>
<dbReference type="SUPFAM" id="SSF47459">
    <property type="entry name" value="HLH, helix-loop-helix DNA-binding domain"/>
    <property type="match status" value="1"/>
</dbReference>
<evidence type="ECO:0000259" key="8">
    <source>
        <dbReference type="PROSITE" id="PS51054"/>
    </source>
</evidence>
<dbReference type="InterPro" id="IPR011598">
    <property type="entry name" value="bHLH_dom"/>
</dbReference>
<dbReference type="Proteomes" id="UP000007266">
    <property type="component" value="Linkage group 5"/>
</dbReference>
<evidence type="ECO:0000256" key="3">
    <source>
        <dbReference type="ARBA" id="ARBA00023125"/>
    </source>
</evidence>
<proteinExistence type="predicted"/>